<feature type="domain" description="ABC transporter" evidence="5">
    <location>
        <begin position="3"/>
        <end position="225"/>
    </location>
</feature>
<dbReference type="InterPro" id="IPR003439">
    <property type="entry name" value="ABC_transporter-like_ATP-bd"/>
</dbReference>
<evidence type="ECO:0000313" key="7">
    <source>
        <dbReference type="Proteomes" id="UP000036202"/>
    </source>
</evidence>
<evidence type="ECO:0000256" key="3">
    <source>
        <dbReference type="ARBA" id="ARBA00022741"/>
    </source>
</evidence>
<evidence type="ECO:0000259" key="5">
    <source>
        <dbReference type="PROSITE" id="PS50893"/>
    </source>
</evidence>
<dbReference type="PANTHER" id="PTHR24220">
    <property type="entry name" value="IMPORT ATP-BINDING PROTEIN"/>
    <property type="match status" value="1"/>
</dbReference>
<dbReference type="InterPro" id="IPR003593">
    <property type="entry name" value="AAA+_ATPase"/>
</dbReference>
<dbReference type="EMBL" id="CP015328">
    <property type="protein sequence ID" value="AWG44320.1"/>
    <property type="molecule type" value="Genomic_DNA"/>
</dbReference>
<dbReference type="GO" id="GO:0022857">
    <property type="term" value="F:transmembrane transporter activity"/>
    <property type="evidence" value="ECO:0007669"/>
    <property type="project" value="TreeGrafter"/>
</dbReference>
<comment type="similarity">
    <text evidence="1">Belongs to the ABC transporter superfamily.</text>
</comment>
<dbReference type="PANTHER" id="PTHR24220:SF86">
    <property type="entry name" value="ABC TRANSPORTER ABCH.1"/>
    <property type="match status" value="1"/>
</dbReference>
<accession>A0A2S1LZS8</accession>
<evidence type="ECO:0000313" key="6">
    <source>
        <dbReference type="EMBL" id="AWG44320.1"/>
    </source>
</evidence>
<protein>
    <recommendedName>
        <fullName evidence="5">ABC transporter domain-containing protein</fullName>
    </recommendedName>
</protein>
<dbReference type="RefSeq" id="WP_046218391.1">
    <property type="nucleotide sequence ID" value="NZ_CP015328.1"/>
</dbReference>
<dbReference type="PROSITE" id="PS50893">
    <property type="entry name" value="ABC_TRANSPORTER_2"/>
    <property type="match status" value="1"/>
</dbReference>
<dbReference type="InterPro" id="IPR017871">
    <property type="entry name" value="ABC_transporter-like_CS"/>
</dbReference>
<keyword evidence="7" id="KW-1185">Reference proteome</keyword>
<dbReference type="OrthoDB" id="9791546at2"/>
<evidence type="ECO:0000256" key="2">
    <source>
        <dbReference type="ARBA" id="ARBA00022448"/>
    </source>
</evidence>
<dbReference type="Gene3D" id="3.40.50.300">
    <property type="entry name" value="P-loop containing nucleotide triphosphate hydrolases"/>
    <property type="match status" value="1"/>
</dbReference>
<dbReference type="Pfam" id="PF00005">
    <property type="entry name" value="ABC_tran"/>
    <property type="match status" value="1"/>
</dbReference>
<dbReference type="SUPFAM" id="SSF52540">
    <property type="entry name" value="P-loop containing nucleoside triphosphate hydrolases"/>
    <property type="match status" value="1"/>
</dbReference>
<sequence length="225" mass="25249">MNINIKNLTKKYRTKEGTIDAFKNVTVDIKSGEFITIMGKSGSGKTSLLHIIGLLDYPTIGEITMDGNIISNANESTLVNIREQKIGFIFQNYHLLPNMTALENVLLPLHLKTDLSHDEKLIMAKEALREVSLYDRVDHLPKQLSGGEQQRVAIARGLVKNPSLIIADEPTGNLDEETEIEILNLLKKLHKDNRTLIIATHNNLVRNFAERNLIMNNGSLEESNI</sequence>
<dbReference type="GO" id="GO:0016887">
    <property type="term" value="F:ATP hydrolysis activity"/>
    <property type="evidence" value="ECO:0007669"/>
    <property type="project" value="InterPro"/>
</dbReference>
<gene>
    <name evidence="6" type="ORF">BEH_26405</name>
</gene>
<dbReference type="GO" id="GO:0098796">
    <property type="term" value="C:membrane protein complex"/>
    <property type="evidence" value="ECO:0007669"/>
    <property type="project" value="UniProtKB-ARBA"/>
</dbReference>
<keyword evidence="6" id="KW-0614">Plasmid</keyword>
<proteinExistence type="inferred from homology"/>
<dbReference type="SMART" id="SM00382">
    <property type="entry name" value="AAA"/>
    <property type="match status" value="1"/>
</dbReference>
<dbReference type="GO" id="GO:0005524">
    <property type="term" value="F:ATP binding"/>
    <property type="evidence" value="ECO:0007669"/>
    <property type="project" value="UniProtKB-KW"/>
</dbReference>
<organism evidence="6 7">
    <name type="scientific">Priestia filamentosa</name>
    <dbReference type="NCBI Taxonomy" id="1402861"/>
    <lineage>
        <taxon>Bacteria</taxon>
        <taxon>Bacillati</taxon>
        <taxon>Bacillota</taxon>
        <taxon>Bacilli</taxon>
        <taxon>Bacillales</taxon>
        <taxon>Bacillaceae</taxon>
        <taxon>Priestia</taxon>
    </lineage>
</organism>
<name>A0A2S1LZS8_9BACI</name>
<dbReference type="GO" id="GO:0005886">
    <property type="term" value="C:plasma membrane"/>
    <property type="evidence" value="ECO:0007669"/>
    <property type="project" value="TreeGrafter"/>
</dbReference>
<geneLocation type="plasmid" evidence="7">
    <name>pbeh6</name>
</geneLocation>
<dbReference type="CDD" id="cd03255">
    <property type="entry name" value="ABC_MJ0796_LolCDE_FtsE"/>
    <property type="match status" value="1"/>
</dbReference>
<dbReference type="PROSITE" id="PS00211">
    <property type="entry name" value="ABC_TRANSPORTER_1"/>
    <property type="match status" value="1"/>
</dbReference>
<reference evidence="6 7" key="1">
    <citation type="journal article" date="2015" name="PLoS ONE">
        <title>Genome Sequence of Bacillus endophyticus and Analysis of Its Companion Mechanism in the Ketogulonigenium vulgare-Bacillus Strain Consortium.</title>
        <authorList>
            <person name="Jia N."/>
            <person name="Du J."/>
            <person name="Ding M.Z."/>
            <person name="Gao F."/>
            <person name="Yuan Y.J."/>
        </authorList>
    </citation>
    <scope>NUCLEOTIDE SEQUENCE [LARGE SCALE GENOMIC DNA]</scope>
    <source>
        <strain evidence="6 7">Hbe603</strain>
        <plasmid evidence="7">pbeh6</plasmid>
    </source>
</reference>
<dbReference type="KEGG" id="beo:BEH_26405"/>
<dbReference type="InterPro" id="IPR017911">
    <property type="entry name" value="MacB-like_ATP-bd"/>
</dbReference>
<dbReference type="Proteomes" id="UP000036202">
    <property type="component" value="Plasmid pbeh6"/>
</dbReference>
<dbReference type="FunFam" id="3.40.50.300:FF:000032">
    <property type="entry name" value="Export ABC transporter ATP-binding protein"/>
    <property type="match status" value="1"/>
</dbReference>
<keyword evidence="2" id="KW-0813">Transport</keyword>
<dbReference type="InterPro" id="IPR027417">
    <property type="entry name" value="P-loop_NTPase"/>
</dbReference>
<keyword evidence="4" id="KW-0067">ATP-binding</keyword>
<evidence type="ECO:0000256" key="4">
    <source>
        <dbReference type="ARBA" id="ARBA00022840"/>
    </source>
</evidence>
<dbReference type="AlphaFoldDB" id="A0A2S1LZS8"/>
<evidence type="ECO:0000256" key="1">
    <source>
        <dbReference type="ARBA" id="ARBA00005417"/>
    </source>
</evidence>
<keyword evidence="3" id="KW-0547">Nucleotide-binding</keyword>
<dbReference type="InterPro" id="IPR015854">
    <property type="entry name" value="ABC_transpr_LolD-like"/>
</dbReference>